<sequence length="154" mass="16737">MPSKANESIRSESNADNGVGGLASVSEQPVGPKMERSNSFFLTRKLSSLYSKLSGSRENVSTANAVSPVTEALPFQFVRSRSMSSIQLKRAYRRSQNESTLQNLHEDAILERSESTEETAAVAGPEVTTAVPEVTPPPIPRFERSNSILASIRP</sequence>
<organism evidence="2 3">
    <name type="scientific">Anopheles merus</name>
    <name type="common">Mosquito</name>
    <dbReference type="NCBI Taxonomy" id="30066"/>
    <lineage>
        <taxon>Eukaryota</taxon>
        <taxon>Metazoa</taxon>
        <taxon>Ecdysozoa</taxon>
        <taxon>Arthropoda</taxon>
        <taxon>Hexapoda</taxon>
        <taxon>Insecta</taxon>
        <taxon>Pterygota</taxon>
        <taxon>Neoptera</taxon>
        <taxon>Endopterygota</taxon>
        <taxon>Diptera</taxon>
        <taxon>Nematocera</taxon>
        <taxon>Culicoidea</taxon>
        <taxon>Culicidae</taxon>
        <taxon>Anophelinae</taxon>
        <taxon>Anopheles</taxon>
    </lineage>
</organism>
<evidence type="ECO:0000256" key="1">
    <source>
        <dbReference type="SAM" id="MobiDB-lite"/>
    </source>
</evidence>
<dbReference type="Proteomes" id="UP000075903">
    <property type="component" value="Unassembled WGS sequence"/>
</dbReference>
<feature type="region of interest" description="Disordered" evidence="1">
    <location>
        <begin position="114"/>
        <end position="154"/>
    </location>
</feature>
<dbReference type="AlphaFoldDB" id="A0A182V528"/>
<feature type="region of interest" description="Disordered" evidence="1">
    <location>
        <begin position="1"/>
        <end position="37"/>
    </location>
</feature>
<protein>
    <submittedName>
        <fullName evidence="2">Uncharacterized protein</fullName>
    </submittedName>
</protein>
<dbReference type="VEuPathDB" id="VectorBase:AMEM008986"/>
<name>A0A182V528_ANOME</name>
<dbReference type="VEuPathDB" id="VectorBase:AMEM21_004476"/>
<reference evidence="2" key="1">
    <citation type="submission" date="2020-05" db="UniProtKB">
        <authorList>
            <consortium name="EnsemblMetazoa"/>
        </authorList>
    </citation>
    <scope>IDENTIFICATION</scope>
    <source>
        <strain evidence="2">MAF</strain>
    </source>
</reference>
<dbReference type="EnsemblMetazoa" id="AMEM008986-RA">
    <property type="protein sequence ID" value="AMEM008986-PA"/>
    <property type="gene ID" value="AMEM008986"/>
</dbReference>
<accession>A0A182V528</accession>
<feature type="compositionally biased region" description="Polar residues" evidence="1">
    <location>
        <begin position="145"/>
        <end position="154"/>
    </location>
</feature>
<evidence type="ECO:0000313" key="3">
    <source>
        <dbReference type="Proteomes" id="UP000075903"/>
    </source>
</evidence>
<feature type="compositionally biased region" description="Polar residues" evidence="1">
    <location>
        <begin position="1"/>
        <end position="16"/>
    </location>
</feature>
<keyword evidence="3" id="KW-1185">Reference proteome</keyword>
<evidence type="ECO:0000313" key="2">
    <source>
        <dbReference type="EnsemblMetazoa" id="AMEM008986-PA"/>
    </source>
</evidence>
<proteinExistence type="predicted"/>